<dbReference type="InterPro" id="IPR008984">
    <property type="entry name" value="SMAD_FHA_dom_sf"/>
</dbReference>
<dbReference type="EMBL" id="AMEZ01000013">
    <property type="protein sequence ID" value="EKY29047.1"/>
    <property type="molecule type" value="Genomic_DNA"/>
</dbReference>
<name>L1QNA1_9CLOT</name>
<dbReference type="CDD" id="cd00060">
    <property type="entry name" value="FHA"/>
    <property type="match status" value="1"/>
</dbReference>
<dbReference type="HOGENOM" id="CLU_003134_2_1_9"/>
<feature type="transmembrane region" description="Helical" evidence="5">
    <location>
        <begin position="297"/>
        <end position="318"/>
    </location>
</feature>
<evidence type="ECO:0000256" key="4">
    <source>
        <dbReference type="PROSITE-ProRule" id="PRU00289"/>
    </source>
</evidence>
<dbReference type="SMART" id="SM00240">
    <property type="entry name" value="FHA"/>
    <property type="match status" value="1"/>
</dbReference>
<keyword evidence="1" id="KW-0677">Repeat</keyword>
<evidence type="ECO:0000256" key="5">
    <source>
        <dbReference type="SAM" id="Phobius"/>
    </source>
</evidence>
<evidence type="ECO:0000259" key="7">
    <source>
        <dbReference type="PROSITE" id="PS50901"/>
    </source>
</evidence>
<feature type="binding site" evidence="4">
    <location>
        <begin position="1054"/>
        <end position="1061"/>
    </location>
    <ligand>
        <name>ATP</name>
        <dbReference type="ChEBI" id="CHEBI:30616"/>
    </ligand>
</feature>
<dbReference type="PATRIC" id="fig|545697.3.peg.399"/>
<dbReference type="InterPro" id="IPR023839">
    <property type="entry name" value="Firmicutes_EssC_C"/>
</dbReference>
<reference evidence="8 9" key="1">
    <citation type="submission" date="2012-05" db="EMBL/GenBank/DDBJ databases">
        <authorList>
            <person name="Weinstock G."/>
            <person name="Sodergren E."/>
            <person name="Lobos E.A."/>
            <person name="Fulton L."/>
            <person name="Fulton R."/>
            <person name="Courtney L."/>
            <person name="Fronick C."/>
            <person name="O'Laughlin M."/>
            <person name="Godfrey J."/>
            <person name="Wilson R.M."/>
            <person name="Miner T."/>
            <person name="Farmer C."/>
            <person name="Delehaunty K."/>
            <person name="Cordes M."/>
            <person name="Minx P."/>
            <person name="Tomlinson C."/>
            <person name="Chen J."/>
            <person name="Wollam A."/>
            <person name="Pepin K.H."/>
            <person name="Bhonagiri V."/>
            <person name="Zhang X."/>
            <person name="Suruliraj S."/>
            <person name="Warren W."/>
            <person name="Mitreva M."/>
            <person name="Mardis E.R."/>
            <person name="Wilson R.K."/>
        </authorList>
    </citation>
    <scope>NUCLEOTIDE SEQUENCE [LARGE SCALE GENOMIC DNA]</scope>
    <source>
        <strain evidence="8 9">DSM 1785</strain>
    </source>
</reference>
<organism evidence="8 9">
    <name type="scientific">Clostridium celatum DSM 1785</name>
    <dbReference type="NCBI Taxonomy" id="545697"/>
    <lineage>
        <taxon>Bacteria</taxon>
        <taxon>Bacillati</taxon>
        <taxon>Bacillota</taxon>
        <taxon>Clostridia</taxon>
        <taxon>Eubacteriales</taxon>
        <taxon>Clostridiaceae</taxon>
        <taxon>Clostridium</taxon>
    </lineage>
</organism>
<dbReference type="InterPro" id="IPR002543">
    <property type="entry name" value="FtsK_dom"/>
</dbReference>
<keyword evidence="5" id="KW-1133">Transmembrane helix</keyword>
<feature type="domain" description="FtsK" evidence="7">
    <location>
        <begin position="1037"/>
        <end position="1220"/>
    </location>
</feature>
<dbReference type="InterPro" id="IPR027417">
    <property type="entry name" value="P-loop_NTPase"/>
</dbReference>
<dbReference type="InterPro" id="IPR000253">
    <property type="entry name" value="FHA_dom"/>
</dbReference>
<sequence length="1536" mass="176124">MLLTLIDKNNKLDYVLPKKTSGKYVINTKDDDENIIPLITVEEEEGKWFIRSNKNAKLKDDEDNLVSKVQLQPFNKYKIFKSDSTIALLFTQNQSEEAHKFKKYTVNKEVIKIGKSKEANICFENKLVSPIHCQIKYDSGNSEATVIDCDSSNGTYVNGKKIVEKKLVVGDVIYIMGLKIVYNGNILAINNPNNAVVIDESCFNLLKKAVPKTIVTDKLEDLEEKSIEKEIFFRSPRFKKDIERREFKIDSPPAPTKGEEVPLMYMLGPSITMGMASLLTSIVTVENIISNGGDLTTALPTIFMAFSMILGTVLWPVLTKRYEKKRILKNEEIRKLKYKNYIEEVRSDIALECEKQRRILYANNTSIYECVEMIENREINLWERIISHNDFARVRLGVGSLPIEADFGYEEKKFELEEDELKNDLYKLIDEPKMINPAPITISLFDEKATGIIGDRKSAKSLIKSIIFQLAALQGYDQLKFIFLYDEKDEEEWGFSKWLPHSWSEDKSIRFIGTNVKDVKEISMNMEKIIVERKNNSKKEIEELLPYYIIFSMSKTLEVKSEFIKSILREKENLGFSIVSLYDEIKNLPKECSTVIEVTLESAQIYDKDDISGKYIEFNMEALADVNCEDLAIKLSNIVLDDENSKNSLPEMITFLEMFKVGKIEHLNILERWNKSDPTKSIETEVGVDAMGDLFKLDLHEKFHGPHGLIAGMTGSGKSEFIITFILSLAINYHPDEVAFILIDYKGGGMANAFTNLPHVAGTITNLDGAAVKRSLISIQSELKRRQAIFSKASKHMQISNIDIYKYQKLYREGKVSEPLQHLFIISDEFAELKVQQPEFMEQLISAARIGRSLGVHLILATQKPAGVVDDQIWSNSRFRVCLKVQEKSDSMDVIKRADAAEIAETGRFYLQVGFNELFEIGQSAWSGAPYYPSNRFEVNKDESIAVIDNIGRVLRSAKIDKKAKLSKNPPKQIDEIVKYIINISKEENIKVRPIWLEPISPIIFLEDIRKKYDIEDIKYKLNPVVGEYDDPTTQSQHPLTIPISQGGNTIVYGSAESGKTTFITTLIYSLIKSHTPEEVNLYVLDFNTEILKVFEKAPHVGEVLFSYEAEKINNLFKMLYEEIEKRKKLFVDFGGDYNSYIKNSGCSIESLVIVIHNITAFIEIYEDKEEDIAYLTRECTKYGIYFILTVSNVSGIRYKLLQNFKNIYSLQLNDSSEYVSVLGHTDGVIPSKYKGRGIFKIDRVYEFQIALSFKEVDNIFELIKSYCNKYSIEWDKAFARKIPILPQNVDLLFFEDEINHSDKFKGVPIGVEKDTLKIKHYDFDKFFVNMVLSQNQSNNSFSQGLAEVMAECTDEVIVIDAKNSFIEDKNRKYRYINDSAEFDAIAVELFNTLVQRHKEVKNSIGNNIEIKKYKNIKCIINSFNEFFKYLSEDSKDKVNVFMLNGKLSYNINFILVEDINNLSSISYEEWFSKQVSLSDGIWIGNGISEQYQLKINKITKEMYSEIGDDFGYAINDGKVKLIKVLTSVNKVQEDD</sequence>
<comment type="caution">
    <text evidence="8">The sequence shown here is derived from an EMBL/GenBank/DDBJ whole genome shotgun (WGS) entry which is preliminary data.</text>
</comment>
<dbReference type="NCBIfam" id="TIGR03928">
    <property type="entry name" value="T7_EssCb_Firm"/>
    <property type="match status" value="1"/>
</dbReference>
<dbReference type="PROSITE" id="PS50901">
    <property type="entry name" value="FTSK"/>
    <property type="match status" value="2"/>
</dbReference>
<dbReference type="STRING" id="545697.HMPREF0216_00406"/>
<feature type="domain" description="FHA" evidence="6">
    <location>
        <begin position="111"/>
        <end position="162"/>
    </location>
</feature>
<feature type="binding site" evidence="4">
    <location>
        <begin position="712"/>
        <end position="719"/>
    </location>
    <ligand>
        <name>ATP</name>
        <dbReference type="ChEBI" id="CHEBI:30616"/>
    </ligand>
</feature>
<dbReference type="Pfam" id="PF00498">
    <property type="entry name" value="FHA"/>
    <property type="match status" value="1"/>
</dbReference>
<keyword evidence="3 4" id="KW-0067">ATP-binding</keyword>
<evidence type="ECO:0000256" key="1">
    <source>
        <dbReference type="ARBA" id="ARBA00022737"/>
    </source>
</evidence>
<evidence type="ECO:0000313" key="8">
    <source>
        <dbReference type="EMBL" id="EKY29047.1"/>
    </source>
</evidence>
<keyword evidence="2 4" id="KW-0547">Nucleotide-binding</keyword>
<dbReference type="OrthoDB" id="9807790at2"/>
<dbReference type="PANTHER" id="PTHR22683">
    <property type="entry name" value="SPORULATION PROTEIN RELATED"/>
    <property type="match status" value="1"/>
</dbReference>
<gene>
    <name evidence="8" type="ORF">HMPREF0216_00406</name>
</gene>
<dbReference type="RefSeq" id="WP_005210451.1">
    <property type="nucleotide sequence ID" value="NZ_KB291607.1"/>
</dbReference>
<evidence type="ECO:0000256" key="3">
    <source>
        <dbReference type="ARBA" id="ARBA00022840"/>
    </source>
</evidence>
<dbReference type="eggNOG" id="COG1674">
    <property type="taxonomic scope" value="Bacteria"/>
</dbReference>
<dbReference type="GO" id="GO:0003677">
    <property type="term" value="F:DNA binding"/>
    <property type="evidence" value="ECO:0007669"/>
    <property type="project" value="InterPro"/>
</dbReference>
<dbReference type="Gene3D" id="3.40.50.300">
    <property type="entry name" value="P-loop containing nucleotide triphosphate hydrolases"/>
    <property type="match status" value="2"/>
</dbReference>
<keyword evidence="5" id="KW-0812">Transmembrane</keyword>
<feature type="transmembrane region" description="Helical" evidence="5">
    <location>
        <begin position="263"/>
        <end position="285"/>
    </location>
</feature>
<dbReference type="GO" id="GO:0005524">
    <property type="term" value="F:ATP binding"/>
    <property type="evidence" value="ECO:0007669"/>
    <property type="project" value="UniProtKB-UniRule"/>
</dbReference>
<accession>L1QNA1</accession>
<dbReference type="Pfam" id="PF01580">
    <property type="entry name" value="FtsK_SpoIIIE"/>
    <property type="match status" value="2"/>
</dbReference>
<dbReference type="GO" id="GO:0016020">
    <property type="term" value="C:membrane"/>
    <property type="evidence" value="ECO:0007669"/>
    <property type="project" value="UniProtKB-SubCell"/>
</dbReference>
<evidence type="ECO:0000256" key="2">
    <source>
        <dbReference type="ARBA" id="ARBA00022741"/>
    </source>
</evidence>
<proteinExistence type="predicted"/>
<dbReference type="SUPFAM" id="SSF49879">
    <property type="entry name" value="SMAD/FHA domain"/>
    <property type="match status" value="1"/>
</dbReference>
<keyword evidence="9" id="KW-1185">Reference proteome</keyword>
<dbReference type="Proteomes" id="UP000010420">
    <property type="component" value="Unassembled WGS sequence"/>
</dbReference>
<keyword evidence="5" id="KW-0472">Membrane</keyword>
<evidence type="ECO:0000313" key="9">
    <source>
        <dbReference type="Proteomes" id="UP000010420"/>
    </source>
</evidence>
<protein>
    <submittedName>
        <fullName evidence="8">Type VII secretion protein EssC</fullName>
    </submittedName>
</protein>
<dbReference type="eggNOG" id="COG1716">
    <property type="taxonomic scope" value="Bacteria"/>
</dbReference>
<dbReference type="CDD" id="cd01127">
    <property type="entry name" value="TrwB_TraG_TraD_VirD4"/>
    <property type="match status" value="1"/>
</dbReference>
<feature type="domain" description="FtsK" evidence="7">
    <location>
        <begin position="692"/>
        <end position="892"/>
    </location>
</feature>
<dbReference type="PANTHER" id="PTHR22683:SF1">
    <property type="entry name" value="TYPE VII SECRETION SYSTEM PROTEIN ESSC"/>
    <property type="match status" value="1"/>
</dbReference>
<dbReference type="Gene3D" id="2.60.200.20">
    <property type="match status" value="1"/>
</dbReference>
<evidence type="ECO:0000259" key="6">
    <source>
        <dbReference type="PROSITE" id="PS50006"/>
    </source>
</evidence>
<dbReference type="InterPro" id="IPR050206">
    <property type="entry name" value="FtsK/SpoIIIE/SftA"/>
</dbReference>
<dbReference type="SUPFAM" id="SSF52540">
    <property type="entry name" value="P-loop containing nucleoside triphosphate hydrolases"/>
    <property type="match status" value="2"/>
</dbReference>
<dbReference type="PROSITE" id="PS50006">
    <property type="entry name" value="FHA_DOMAIN"/>
    <property type="match status" value="1"/>
</dbReference>